<dbReference type="PANTHER" id="PTHR36937">
    <property type="entry name" value="PROTEIN CBG20935-RELATED"/>
    <property type="match status" value="1"/>
</dbReference>
<feature type="region of interest" description="Disordered" evidence="1">
    <location>
        <begin position="262"/>
        <end position="288"/>
    </location>
</feature>
<sequence length="557" mass="59716">MPYNASVSGQQLFDADAPFARSLQNIRVPEIRRRPPVILQSIGPLAVGKRDGNDAKMAIPGIGTFGVGDVMSSIAKFVPAGTDENIPNGGTFELADKPNLGYMDRETTAGKTTGSSGKMSLGGIGTFHVGQEQEQGTGLLDFSKSLFPFLELPALKTDVQPNPYTAVDPSLGDIYYPKPKSYVEEAEKLQEANPPPPKTPFTEAEVAPADEEELESQTGNPFDKIKTRMGYPTRMHAAKTHLQNIVEPPEATDKADADNLQEDPFREGEKDNGGFLQQTSKEDSVDRASQTAAVQSLAAGSARVPLSQLGLSEKEIYALCAKFAPVAAKHCYLPKVEEQFLDKCRGYNQDCAQFQAKERPLGAIANAFSSGVGLTYYNWDVNGIPYYAVNEEGSIGNGHNGKVDFGSWGGGYSSNLGVRDYYSQTQEYGANWYEGLYGYKTGWSIPIVQSAGVEGGGGTQVHVPLKEGELGRPIQATSGYHVGPYFGYADRVGVDWYNGGVSFNRGVSSPFVGVGVSSGTAVGFPSIGTIMNRVGVTDMDQLAKMVLRSQQTTSIGG</sequence>
<evidence type="ECO:0000313" key="2">
    <source>
        <dbReference type="EMBL" id="KAK5964874.1"/>
    </source>
</evidence>
<accession>A0AAN8I8M6</accession>
<name>A0AAN8I8M6_TRICO</name>
<comment type="caution">
    <text evidence="2">The sequence shown here is derived from an EMBL/GenBank/DDBJ whole genome shotgun (WGS) entry which is preliminary data.</text>
</comment>
<organism evidence="2 3">
    <name type="scientific">Trichostrongylus colubriformis</name>
    <name type="common">Black scour worm</name>
    <dbReference type="NCBI Taxonomy" id="6319"/>
    <lineage>
        <taxon>Eukaryota</taxon>
        <taxon>Metazoa</taxon>
        <taxon>Ecdysozoa</taxon>
        <taxon>Nematoda</taxon>
        <taxon>Chromadorea</taxon>
        <taxon>Rhabditida</taxon>
        <taxon>Rhabditina</taxon>
        <taxon>Rhabditomorpha</taxon>
        <taxon>Strongyloidea</taxon>
        <taxon>Trichostrongylidae</taxon>
        <taxon>Trichostrongylus</taxon>
    </lineage>
</organism>
<dbReference type="AlphaFoldDB" id="A0AAN8I8M6"/>
<reference evidence="2 3" key="1">
    <citation type="submission" date="2019-10" db="EMBL/GenBank/DDBJ databases">
        <title>Assembly and Annotation for the nematode Trichostrongylus colubriformis.</title>
        <authorList>
            <person name="Martin J."/>
        </authorList>
    </citation>
    <scope>NUCLEOTIDE SEQUENCE [LARGE SCALE GENOMIC DNA]</scope>
    <source>
        <strain evidence="2">G859</strain>
        <tissue evidence="2">Whole worm</tissue>
    </source>
</reference>
<dbReference type="Proteomes" id="UP001331761">
    <property type="component" value="Unassembled WGS sequence"/>
</dbReference>
<dbReference type="PANTHER" id="PTHR36937:SF1">
    <property type="entry name" value="PEPTIDASE S1 DOMAIN-CONTAINING PROTEIN"/>
    <property type="match status" value="1"/>
</dbReference>
<dbReference type="EMBL" id="WIXE01025264">
    <property type="protein sequence ID" value="KAK5964874.1"/>
    <property type="molecule type" value="Genomic_DNA"/>
</dbReference>
<protein>
    <submittedName>
        <fullName evidence="2">Uncharacterized protein</fullName>
    </submittedName>
</protein>
<feature type="region of interest" description="Disordered" evidence="1">
    <location>
        <begin position="186"/>
        <end position="224"/>
    </location>
</feature>
<gene>
    <name evidence="2" type="ORF">GCK32_007604</name>
</gene>
<evidence type="ECO:0000313" key="3">
    <source>
        <dbReference type="Proteomes" id="UP001331761"/>
    </source>
</evidence>
<proteinExistence type="predicted"/>
<evidence type="ECO:0000256" key="1">
    <source>
        <dbReference type="SAM" id="MobiDB-lite"/>
    </source>
</evidence>
<feature type="compositionally biased region" description="Basic and acidic residues" evidence="1">
    <location>
        <begin position="262"/>
        <end position="272"/>
    </location>
</feature>
<keyword evidence="3" id="KW-1185">Reference proteome</keyword>